<keyword evidence="7" id="KW-0472">Membrane</keyword>
<dbReference type="PROSITE" id="PS00760">
    <property type="entry name" value="SPASE_I_2"/>
    <property type="match status" value="1"/>
</dbReference>
<dbReference type="InterPro" id="IPR019758">
    <property type="entry name" value="Pept_S26A_signal_pept_1_CS"/>
</dbReference>
<keyword evidence="7" id="KW-0645">Protease</keyword>
<dbReference type="Gene3D" id="2.10.109.10">
    <property type="entry name" value="Umud Fragment, subunit A"/>
    <property type="match status" value="1"/>
</dbReference>
<evidence type="ECO:0000256" key="7">
    <source>
        <dbReference type="RuleBase" id="RU362042"/>
    </source>
</evidence>
<sequence>MSQPADKSANKSATNEWVETFVVVVEALLIAIVLRSFLYQPFSIPTASMQQTLMIGDYFVANKYVWGYGKHSFSLGRYGNFTALDFELPISNRILGRDPNRGDVAVFRPVPQNIEYIKRIVGLPGDRVQMQGGRLYINDVMVEREEIGTTMDTDSSGQTVEVTVYRETFPEGTTHTIQEISDSAPLDNTQVYVVPAGHYFMMGDNRDRSADSRVLSQVGYVPDINLIAKAEARFFSIKDNLPPWQIWQWPANVRWDRMFQSVYK</sequence>
<dbReference type="RefSeq" id="WP_212658400.1">
    <property type="nucleotide sequence ID" value="NZ_JAGXTP010000001.1"/>
</dbReference>
<proteinExistence type="inferred from homology"/>
<dbReference type="PANTHER" id="PTHR43390">
    <property type="entry name" value="SIGNAL PEPTIDASE I"/>
    <property type="match status" value="1"/>
</dbReference>
<dbReference type="InterPro" id="IPR019757">
    <property type="entry name" value="Pept_S26A_signal_pept_1_Lys-AS"/>
</dbReference>
<name>A0A942I640_9HYPH</name>
<keyword evidence="5 7" id="KW-0378">Hydrolase</keyword>
<evidence type="ECO:0000256" key="4">
    <source>
        <dbReference type="ARBA" id="ARBA00019232"/>
    </source>
</evidence>
<dbReference type="EMBL" id="JAGXTP010000001">
    <property type="protein sequence ID" value="MBS3848887.1"/>
    <property type="molecule type" value="Genomic_DNA"/>
</dbReference>
<accession>A0A942I640</accession>
<dbReference type="GO" id="GO:0016020">
    <property type="term" value="C:membrane"/>
    <property type="evidence" value="ECO:0007669"/>
    <property type="project" value="UniProtKB-SubCell"/>
</dbReference>
<dbReference type="NCBIfam" id="TIGR02227">
    <property type="entry name" value="sigpep_I_bact"/>
    <property type="match status" value="1"/>
</dbReference>
<dbReference type="InterPro" id="IPR036286">
    <property type="entry name" value="LexA/Signal_pep-like_sf"/>
</dbReference>
<evidence type="ECO:0000256" key="2">
    <source>
        <dbReference type="ARBA" id="ARBA00009370"/>
    </source>
</evidence>
<keyword evidence="7" id="KW-1133">Transmembrane helix</keyword>
<gene>
    <name evidence="9" type="primary">lepB</name>
    <name evidence="9" type="ORF">KD146_09305</name>
</gene>
<protein>
    <recommendedName>
        <fullName evidence="4 7">Signal peptidase I</fullName>
        <ecNumber evidence="3 7">3.4.21.89</ecNumber>
    </recommendedName>
</protein>
<organism evidence="9 10">
    <name type="scientific">Devosia litorisediminis</name>
    <dbReference type="NCBI Taxonomy" id="2829817"/>
    <lineage>
        <taxon>Bacteria</taxon>
        <taxon>Pseudomonadati</taxon>
        <taxon>Pseudomonadota</taxon>
        <taxon>Alphaproteobacteria</taxon>
        <taxon>Hyphomicrobiales</taxon>
        <taxon>Devosiaceae</taxon>
        <taxon>Devosia</taxon>
    </lineage>
</organism>
<dbReference type="GO" id="GO:0006465">
    <property type="term" value="P:signal peptide processing"/>
    <property type="evidence" value="ECO:0007669"/>
    <property type="project" value="InterPro"/>
</dbReference>
<feature type="transmembrane region" description="Helical" evidence="7">
    <location>
        <begin position="20"/>
        <end position="39"/>
    </location>
</feature>
<dbReference type="CDD" id="cd06530">
    <property type="entry name" value="S26_SPase_I"/>
    <property type="match status" value="1"/>
</dbReference>
<comment type="catalytic activity">
    <reaction evidence="1 7">
        <text>Cleavage of hydrophobic, N-terminal signal or leader sequences from secreted and periplasmic proteins.</text>
        <dbReference type="EC" id="3.4.21.89"/>
    </reaction>
</comment>
<dbReference type="AlphaFoldDB" id="A0A942I640"/>
<evidence type="ECO:0000256" key="5">
    <source>
        <dbReference type="ARBA" id="ARBA00022801"/>
    </source>
</evidence>
<dbReference type="GO" id="GO:0009003">
    <property type="term" value="F:signal peptidase activity"/>
    <property type="evidence" value="ECO:0007669"/>
    <property type="project" value="UniProtKB-EC"/>
</dbReference>
<dbReference type="Pfam" id="PF10502">
    <property type="entry name" value="Peptidase_S26"/>
    <property type="match status" value="1"/>
</dbReference>
<evidence type="ECO:0000313" key="10">
    <source>
        <dbReference type="Proteomes" id="UP000678281"/>
    </source>
</evidence>
<keyword evidence="7" id="KW-0812">Transmembrane</keyword>
<dbReference type="SUPFAM" id="SSF51306">
    <property type="entry name" value="LexA/Signal peptidase"/>
    <property type="match status" value="1"/>
</dbReference>
<dbReference type="EC" id="3.4.21.89" evidence="3 7"/>
<reference evidence="9" key="1">
    <citation type="submission" date="2021-04" db="EMBL/GenBank/DDBJ databases">
        <title>Devosia litorisediminis sp. nov., isolated from a sand dune.</title>
        <authorList>
            <person name="Park S."/>
            <person name="Yoon J.-H."/>
        </authorList>
    </citation>
    <scope>NUCLEOTIDE SEQUENCE</scope>
    <source>
        <strain evidence="9">BSSL-BM10</strain>
    </source>
</reference>
<feature type="active site" evidence="6">
    <location>
        <position position="118"/>
    </location>
</feature>
<keyword evidence="10" id="KW-1185">Reference proteome</keyword>
<comment type="similarity">
    <text evidence="2 7">Belongs to the peptidase S26 family.</text>
</comment>
<evidence type="ECO:0000256" key="3">
    <source>
        <dbReference type="ARBA" id="ARBA00013208"/>
    </source>
</evidence>
<dbReference type="InterPro" id="IPR000223">
    <property type="entry name" value="Pept_S26A_signal_pept_1"/>
</dbReference>
<dbReference type="PROSITE" id="PS00761">
    <property type="entry name" value="SPASE_I_3"/>
    <property type="match status" value="1"/>
</dbReference>
<dbReference type="Proteomes" id="UP000678281">
    <property type="component" value="Unassembled WGS sequence"/>
</dbReference>
<feature type="domain" description="Peptidase S26" evidence="8">
    <location>
        <begin position="18"/>
        <end position="234"/>
    </location>
</feature>
<dbReference type="InterPro" id="IPR019533">
    <property type="entry name" value="Peptidase_S26"/>
</dbReference>
<evidence type="ECO:0000259" key="8">
    <source>
        <dbReference type="Pfam" id="PF10502"/>
    </source>
</evidence>
<evidence type="ECO:0000313" key="9">
    <source>
        <dbReference type="EMBL" id="MBS3848887.1"/>
    </source>
</evidence>
<dbReference type="GO" id="GO:0004252">
    <property type="term" value="F:serine-type endopeptidase activity"/>
    <property type="evidence" value="ECO:0007669"/>
    <property type="project" value="InterPro"/>
</dbReference>
<evidence type="ECO:0000256" key="6">
    <source>
        <dbReference type="PIRSR" id="PIRSR600223-1"/>
    </source>
</evidence>
<evidence type="ECO:0000256" key="1">
    <source>
        <dbReference type="ARBA" id="ARBA00000677"/>
    </source>
</evidence>
<comment type="subcellular location">
    <subcellularLocation>
        <location evidence="7">Membrane</location>
        <topology evidence="7">Single-pass type II membrane protein</topology>
    </subcellularLocation>
</comment>
<feature type="active site" evidence="6">
    <location>
        <position position="48"/>
    </location>
</feature>
<comment type="caution">
    <text evidence="9">The sequence shown here is derived from an EMBL/GenBank/DDBJ whole genome shotgun (WGS) entry which is preliminary data.</text>
</comment>
<dbReference type="PANTHER" id="PTHR43390:SF1">
    <property type="entry name" value="CHLOROPLAST PROCESSING PEPTIDASE"/>
    <property type="match status" value="1"/>
</dbReference>
<dbReference type="PRINTS" id="PR00727">
    <property type="entry name" value="LEADERPTASE"/>
</dbReference>